<dbReference type="SUPFAM" id="SSF50630">
    <property type="entry name" value="Acid proteases"/>
    <property type="match status" value="1"/>
</dbReference>
<feature type="signal peptide" evidence="1">
    <location>
        <begin position="1"/>
        <end position="25"/>
    </location>
</feature>
<keyword evidence="2" id="KW-0645">Protease</keyword>
<dbReference type="Pfam" id="PF13650">
    <property type="entry name" value="Asp_protease_2"/>
    <property type="match status" value="1"/>
</dbReference>
<name>A0ABT3IMS4_9BACT</name>
<dbReference type="GO" id="GO:0006508">
    <property type="term" value="P:proteolysis"/>
    <property type="evidence" value="ECO:0007669"/>
    <property type="project" value="UniProtKB-KW"/>
</dbReference>
<dbReference type="GO" id="GO:0008233">
    <property type="term" value="F:peptidase activity"/>
    <property type="evidence" value="ECO:0007669"/>
    <property type="project" value="UniProtKB-KW"/>
</dbReference>
<dbReference type="RefSeq" id="WP_264731437.1">
    <property type="nucleotide sequence ID" value="NZ_JAPDNR010000001.1"/>
</dbReference>
<keyword evidence="1" id="KW-0732">Signal</keyword>
<sequence length="386" mass="43086">MKKNVVRRWLLCICCFAGIASESMAQQRRTDTIPFSLETGLLVFKGKLNGHAIDFLFDTGAGMAVATAGIRDSAELKSSRKEVQAHDANQQTKRLQSVVAETLQVGSFDFKNIRCVMADMPLLRCMQLFVLSADVIRQLNWQIDFERRQLYVSQAAFPVEEGMITCPVRYVKERPCVNGAIIGLPVQDVLIDMGYKNVCTFPVAAEKGTQLLTRYQESGGQVQYSLAASMGIMGTPRPDTVATVRFQELQLGGHTFYQVPATGKKNTTLKLGVRFFSTFCTRMILNHAQSNYYLLPVPENKRSTWEGAEMVTVGLKESQLVITGKALEGTGHTFELDEVVSAVNGKTAADFSGECDFFRWYNYVRKDLTIQRTNGQQVQITKIKLP</sequence>
<protein>
    <submittedName>
        <fullName evidence="2">Aspartyl protease family protein</fullName>
    </submittedName>
</protein>
<evidence type="ECO:0000313" key="2">
    <source>
        <dbReference type="EMBL" id="MCW3485252.1"/>
    </source>
</evidence>
<accession>A0ABT3IMS4</accession>
<keyword evidence="2" id="KW-0378">Hydrolase</keyword>
<proteinExistence type="predicted"/>
<organism evidence="2 3">
    <name type="scientific">Chitinophaga nivalis</name>
    <dbReference type="NCBI Taxonomy" id="2991709"/>
    <lineage>
        <taxon>Bacteria</taxon>
        <taxon>Pseudomonadati</taxon>
        <taxon>Bacteroidota</taxon>
        <taxon>Chitinophagia</taxon>
        <taxon>Chitinophagales</taxon>
        <taxon>Chitinophagaceae</taxon>
        <taxon>Chitinophaga</taxon>
    </lineage>
</organism>
<keyword evidence="3" id="KW-1185">Reference proteome</keyword>
<dbReference type="Gene3D" id="2.40.70.10">
    <property type="entry name" value="Acid Proteases"/>
    <property type="match status" value="1"/>
</dbReference>
<dbReference type="EMBL" id="JAPDNS010000001">
    <property type="protein sequence ID" value="MCW3485252.1"/>
    <property type="molecule type" value="Genomic_DNA"/>
</dbReference>
<gene>
    <name evidence="2" type="ORF">OL497_15185</name>
</gene>
<evidence type="ECO:0000313" key="3">
    <source>
        <dbReference type="Proteomes" id="UP001207742"/>
    </source>
</evidence>
<dbReference type="Proteomes" id="UP001207742">
    <property type="component" value="Unassembled WGS sequence"/>
</dbReference>
<evidence type="ECO:0000256" key="1">
    <source>
        <dbReference type="SAM" id="SignalP"/>
    </source>
</evidence>
<reference evidence="2 3" key="1">
    <citation type="submission" date="2022-10" db="EMBL/GenBank/DDBJ databases">
        <title>Chitinophaga nivalis PC15 sp. nov., isolated from Pyeongchang county, South Korea.</title>
        <authorList>
            <person name="Trinh H.N."/>
        </authorList>
    </citation>
    <scope>NUCLEOTIDE SEQUENCE [LARGE SCALE GENOMIC DNA]</scope>
    <source>
        <strain evidence="2 3">PC14</strain>
    </source>
</reference>
<feature type="chain" id="PRO_5047097568" evidence="1">
    <location>
        <begin position="26"/>
        <end position="386"/>
    </location>
</feature>
<comment type="caution">
    <text evidence="2">The sequence shown here is derived from an EMBL/GenBank/DDBJ whole genome shotgun (WGS) entry which is preliminary data.</text>
</comment>
<dbReference type="InterPro" id="IPR021109">
    <property type="entry name" value="Peptidase_aspartic_dom_sf"/>
</dbReference>